<feature type="region of interest" description="Disordered" evidence="1">
    <location>
        <begin position="297"/>
        <end position="338"/>
    </location>
</feature>
<accession>A0AA35JLK1</accession>
<dbReference type="InterPro" id="IPR036305">
    <property type="entry name" value="RGS_sf"/>
</dbReference>
<evidence type="ECO:0000259" key="2">
    <source>
        <dbReference type="PROSITE" id="PS50132"/>
    </source>
</evidence>
<proteinExistence type="predicted"/>
<dbReference type="PANTHER" id="PTHR10845">
    <property type="entry name" value="REGULATOR OF G PROTEIN SIGNALING"/>
    <property type="match status" value="1"/>
</dbReference>
<dbReference type="Gene3D" id="1.10.167.10">
    <property type="entry name" value="Regulator of G-protein Signalling 4, domain 2"/>
    <property type="match status" value="1"/>
</dbReference>
<evidence type="ECO:0000256" key="1">
    <source>
        <dbReference type="SAM" id="MobiDB-lite"/>
    </source>
</evidence>
<dbReference type="InterPro" id="IPR044926">
    <property type="entry name" value="RGS_subdomain_2"/>
</dbReference>
<dbReference type="AlphaFoldDB" id="A0AA35JLK1"/>
<evidence type="ECO:0000313" key="3">
    <source>
        <dbReference type="EMBL" id="CAI4064177.1"/>
    </source>
</evidence>
<dbReference type="CDD" id="cd07440">
    <property type="entry name" value="RGS"/>
    <property type="match status" value="1"/>
</dbReference>
<reference evidence="3" key="1">
    <citation type="submission" date="2022-10" db="EMBL/GenBank/DDBJ databases">
        <authorList>
            <person name="Byrne P K."/>
        </authorList>
    </citation>
    <scope>NUCLEOTIDE SEQUENCE</scope>
    <source>
        <strain evidence="3">CBS7001</strain>
    </source>
</reference>
<organism evidence="3 4">
    <name type="scientific">Saccharomyces uvarum</name>
    <name type="common">Yeast</name>
    <name type="synonym">Saccharomyces bayanus var. uvarum</name>
    <dbReference type="NCBI Taxonomy" id="230603"/>
    <lineage>
        <taxon>Eukaryota</taxon>
        <taxon>Fungi</taxon>
        <taxon>Dikarya</taxon>
        <taxon>Ascomycota</taxon>
        <taxon>Saccharomycotina</taxon>
        <taxon>Saccharomycetes</taxon>
        <taxon>Saccharomycetales</taxon>
        <taxon>Saccharomycetaceae</taxon>
        <taxon>Saccharomyces</taxon>
    </lineage>
</organism>
<feature type="compositionally biased region" description="Polar residues" evidence="1">
    <location>
        <begin position="204"/>
        <end position="214"/>
    </location>
</feature>
<evidence type="ECO:0000313" key="4">
    <source>
        <dbReference type="Proteomes" id="UP001162090"/>
    </source>
</evidence>
<feature type="compositionally biased region" description="Low complexity" evidence="1">
    <location>
        <begin position="301"/>
        <end position="318"/>
    </location>
</feature>
<dbReference type="PROSITE" id="PS50132">
    <property type="entry name" value="RGS"/>
    <property type="match status" value="1"/>
</dbReference>
<dbReference type="InterPro" id="IPR016137">
    <property type="entry name" value="RGS"/>
</dbReference>
<sequence>MASVPSLCDILIPLEKSNHKAPSIQLRKDQHERVRSPYTIQRFYKFLKKAHCEENLEFFEKAHQFLQLKQSSKVNEQNLLEIWNKSLYVKFIAVDSPKECNFSQDTREVFEKCYANNKVPADVDVLGAITHIMSLLMDGYHRFVNFVSQEDYYTQSNGGSGCAPEQELKNNSIVSSSALGEEKVPRERKHDRKKTGRNGIAMVIQNTSTDTAAESQSSSHTSRPSESTSSASIDNNCALCPNATNKRFQKTHNSSFFNSGKDLLQKLSFVKKRKSCKESSTSVHNNYNNHIRNHLKRAKQSPAITTSSSPSSFPPTATGLNEKSVENGFQKLNLQDIA</sequence>
<dbReference type="PANTHER" id="PTHR10845:SF192">
    <property type="entry name" value="DOUBLE HIT, ISOFORM B"/>
    <property type="match status" value="1"/>
</dbReference>
<feature type="compositionally biased region" description="Low complexity" evidence="1">
    <location>
        <begin position="215"/>
        <end position="232"/>
    </location>
</feature>
<feature type="compositionally biased region" description="Basic residues" evidence="1">
    <location>
        <begin position="186"/>
        <end position="196"/>
    </location>
</feature>
<feature type="domain" description="RGS" evidence="2">
    <location>
        <begin position="43"/>
        <end position="136"/>
    </location>
</feature>
<name>A0AA35JLK1_SACUV</name>
<dbReference type="SUPFAM" id="SSF48097">
    <property type="entry name" value="Regulator of G-protein signaling, RGS"/>
    <property type="match status" value="1"/>
</dbReference>
<dbReference type="Proteomes" id="UP001162090">
    <property type="component" value="Chromosome 8"/>
</dbReference>
<gene>
    <name evidence="3" type="primary">SUVC08G1430</name>
    <name evidence="3" type="ORF">SUVC_08G1430</name>
</gene>
<feature type="region of interest" description="Disordered" evidence="1">
    <location>
        <begin position="173"/>
        <end position="235"/>
    </location>
</feature>
<dbReference type="Pfam" id="PF00615">
    <property type="entry name" value="RGS"/>
    <property type="match status" value="1"/>
</dbReference>
<dbReference type="EMBL" id="OX365919">
    <property type="protein sequence ID" value="CAI4064177.1"/>
    <property type="molecule type" value="Genomic_DNA"/>
</dbReference>
<dbReference type="SMART" id="SM00315">
    <property type="entry name" value="RGS"/>
    <property type="match status" value="1"/>
</dbReference>
<protein>
    <recommendedName>
        <fullName evidence="2">RGS domain-containing protein</fullName>
    </recommendedName>
</protein>